<dbReference type="Proteomes" id="UP000583101">
    <property type="component" value="Unassembled WGS sequence"/>
</dbReference>
<keyword evidence="6" id="KW-1185">Reference proteome</keyword>
<dbReference type="RefSeq" id="WP_134338046.1">
    <property type="nucleotide sequence ID" value="NZ_BMCZ01000008.1"/>
</dbReference>
<reference evidence="4" key="2">
    <citation type="submission" date="2019-03" db="EMBL/GenBank/DDBJ databases">
        <authorList>
            <person name="Yan Y.-Q."/>
            <person name="Du Z.-J."/>
        </authorList>
    </citation>
    <scope>NUCLEOTIDE SEQUENCE</scope>
    <source>
        <strain evidence="4">PP-F2FG21</strain>
    </source>
</reference>
<feature type="compositionally biased region" description="Basic residues" evidence="1">
    <location>
        <begin position="36"/>
        <end position="47"/>
    </location>
</feature>
<evidence type="ECO:0000313" key="5">
    <source>
        <dbReference type="Proteomes" id="UP000297248"/>
    </source>
</evidence>
<dbReference type="EMBL" id="JACIEG010000008">
    <property type="protein sequence ID" value="MBB3971084.1"/>
    <property type="molecule type" value="Genomic_DNA"/>
</dbReference>
<evidence type="ECO:0000256" key="2">
    <source>
        <dbReference type="SAM" id="SignalP"/>
    </source>
</evidence>
<keyword evidence="2" id="KW-0732">Signal</keyword>
<evidence type="ECO:0000313" key="3">
    <source>
        <dbReference type="EMBL" id="MBB3971084.1"/>
    </source>
</evidence>
<evidence type="ECO:0000256" key="1">
    <source>
        <dbReference type="SAM" id="MobiDB-lite"/>
    </source>
</evidence>
<organism evidence="4 5">
    <name type="scientific">Mucilaginibacter phyllosphaerae</name>
    <dbReference type="NCBI Taxonomy" id="1812349"/>
    <lineage>
        <taxon>Bacteria</taxon>
        <taxon>Pseudomonadati</taxon>
        <taxon>Bacteroidota</taxon>
        <taxon>Sphingobacteriia</taxon>
        <taxon>Sphingobacteriales</taxon>
        <taxon>Sphingobacteriaceae</taxon>
        <taxon>Mucilaginibacter</taxon>
    </lineage>
</organism>
<gene>
    <name evidence="4" type="ORF">E2R65_18830</name>
    <name evidence="3" type="ORF">GGR35_003711</name>
</gene>
<proteinExistence type="predicted"/>
<feature type="signal peptide" evidence="2">
    <location>
        <begin position="1"/>
        <end position="22"/>
    </location>
</feature>
<feature type="chain" id="PRO_5043814677" description="Pentapeptide MXKDX repeat protein" evidence="2">
    <location>
        <begin position="23"/>
        <end position="62"/>
    </location>
</feature>
<comment type="caution">
    <text evidence="4">The sequence shown here is derived from an EMBL/GenBank/DDBJ whole genome shotgun (WGS) entry which is preliminary data.</text>
</comment>
<reference evidence="3 6" key="3">
    <citation type="submission" date="2020-08" db="EMBL/GenBank/DDBJ databases">
        <title>Genomic Encyclopedia of Type Strains, Phase IV (KMG-IV): sequencing the most valuable type-strain genomes for metagenomic binning, comparative biology and taxonomic classification.</title>
        <authorList>
            <person name="Goeker M."/>
        </authorList>
    </citation>
    <scope>NUCLEOTIDE SEQUENCE [LARGE SCALE GENOMIC DNA]</scope>
    <source>
        <strain evidence="3 6">DSM 100995</strain>
    </source>
</reference>
<feature type="region of interest" description="Disordered" evidence="1">
    <location>
        <begin position="31"/>
        <end position="62"/>
    </location>
</feature>
<reference evidence="4 5" key="1">
    <citation type="journal article" date="2016" name="Int. J. Syst. Evol. Microbiol.">
        <title>Proposal of Mucilaginibacter phyllosphaerae sp. nov. isolated from the phyllosphere of Galium album.</title>
        <authorList>
            <person name="Aydogan E.L."/>
            <person name="Busse H.J."/>
            <person name="Moser G."/>
            <person name="Muller C."/>
            <person name="Kampfer P."/>
            <person name="Glaeser S.P."/>
        </authorList>
    </citation>
    <scope>NUCLEOTIDE SEQUENCE [LARGE SCALE GENOMIC DNA]</scope>
    <source>
        <strain evidence="4 5">PP-F2FG21</strain>
    </source>
</reference>
<dbReference type="Proteomes" id="UP000297248">
    <property type="component" value="Unassembled WGS sequence"/>
</dbReference>
<accession>A0A4Y8A608</accession>
<evidence type="ECO:0008006" key="7">
    <source>
        <dbReference type="Google" id="ProtNLM"/>
    </source>
</evidence>
<dbReference type="EMBL" id="SNQG01000008">
    <property type="protein sequence ID" value="TEW63822.1"/>
    <property type="molecule type" value="Genomic_DNA"/>
</dbReference>
<evidence type="ECO:0000313" key="6">
    <source>
        <dbReference type="Proteomes" id="UP000583101"/>
    </source>
</evidence>
<sequence>MKKTICIIAVAAISFGSINAYAVAPLQTQQQDTTKKKAMKKKMKNKKMMKDSSMKKDTAMKM</sequence>
<evidence type="ECO:0000313" key="4">
    <source>
        <dbReference type="EMBL" id="TEW63822.1"/>
    </source>
</evidence>
<protein>
    <recommendedName>
        <fullName evidence="7">Pentapeptide MXKDX repeat protein</fullName>
    </recommendedName>
</protein>
<dbReference type="AlphaFoldDB" id="A0A4Y8A608"/>
<name>A0A4Y8A608_9SPHI</name>
<dbReference type="OrthoDB" id="800099at2"/>
<feature type="compositionally biased region" description="Basic and acidic residues" evidence="1">
    <location>
        <begin position="48"/>
        <end position="62"/>
    </location>
</feature>